<feature type="transmembrane region" description="Helical" evidence="3">
    <location>
        <begin position="357"/>
        <end position="380"/>
    </location>
</feature>
<dbReference type="PhylomeDB" id="A0A060T6N3"/>
<dbReference type="InterPro" id="IPR011701">
    <property type="entry name" value="MFS"/>
</dbReference>
<sequence length="457" mass="49551">MEKAVGSIQQTKRVDSDYGNGDCDLEKTVNGVETVDLHNDHGGTAVKHRTGHEMEKDKEEFPEGGYGWLVLAGSFLLLSTSFGYISTFGVYQKYYQQAFPDSDSSTISLIGSLLAGISYLGTFPCVYLKSKLGSRVTIAIGGALSVLSLMLTSLGHKVWHFYLTQGVLYGLGGGLCMISGLTIPPEWFKVRRAVAGGIVAAGSSLGGVVWPIAFQRLVDEVGFPWANRIMGFCMLPIFIFSALVTKSRLPASKRVIPNFGVLKDWKFSWFAFWYALVFFGYLPVMFYLPLYCQKLNLDQTVSQYAIVVLNGSSLIGRIVPGFIADKIGRVNVLAPSLIIAGILQFALWLPARGEVPIWLFAVLWGIASGCFVSMAPAAIGQLFGVQDNPSRITFIMISAVPAGLAASTISGSFLPIDGIGIEGFDKLICFSAAMMTGGGLGVVAFRCFFTRKLFQFI</sequence>
<protein>
    <submittedName>
        <fullName evidence="4">ARAD1B13464p</fullName>
    </submittedName>
</protein>
<dbReference type="PANTHER" id="PTHR11360:SF319">
    <property type="entry name" value="MAJOR FACILITATOR SUPERFAMILY (MFS) PROFILE DOMAIN-CONTAINING PROTEIN"/>
    <property type="match status" value="1"/>
</dbReference>
<dbReference type="GO" id="GO:0016020">
    <property type="term" value="C:membrane"/>
    <property type="evidence" value="ECO:0007669"/>
    <property type="project" value="UniProtKB-SubCell"/>
</dbReference>
<name>A0A060T6N3_BLAAD</name>
<comment type="subcellular location">
    <subcellularLocation>
        <location evidence="1">Membrane</location>
        <topology evidence="1">Multi-pass membrane protein</topology>
    </subcellularLocation>
</comment>
<feature type="transmembrane region" description="Helical" evidence="3">
    <location>
        <begin position="161"/>
        <end position="181"/>
    </location>
</feature>
<feature type="transmembrane region" description="Helical" evidence="3">
    <location>
        <begin position="66"/>
        <end position="86"/>
    </location>
</feature>
<evidence type="ECO:0000313" key="4">
    <source>
        <dbReference type="EMBL" id="CDP36459.1"/>
    </source>
</evidence>
<dbReference type="Pfam" id="PF07690">
    <property type="entry name" value="MFS_1"/>
    <property type="match status" value="1"/>
</dbReference>
<keyword evidence="3" id="KW-0472">Membrane</keyword>
<dbReference type="PANTHER" id="PTHR11360">
    <property type="entry name" value="MONOCARBOXYLATE TRANSPORTER"/>
    <property type="match status" value="1"/>
</dbReference>
<feature type="transmembrane region" description="Helical" evidence="3">
    <location>
        <begin position="428"/>
        <end position="449"/>
    </location>
</feature>
<organism evidence="4">
    <name type="scientific">Blastobotrys adeninivorans</name>
    <name type="common">Yeast</name>
    <name type="synonym">Arxula adeninivorans</name>
    <dbReference type="NCBI Taxonomy" id="409370"/>
    <lineage>
        <taxon>Eukaryota</taxon>
        <taxon>Fungi</taxon>
        <taxon>Dikarya</taxon>
        <taxon>Ascomycota</taxon>
        <taxon>Saccharomycotina</taxon>
        <taxon>Dipodascomycetes</taxon>
        <taxon>Dipodascales</taxon>
        <taxon>Trichomonascaceae</taxon>
        <taxon>Blastobotrys</taxon>
    </lineage>
</organism>
<dbReference type="SUPFAM" id="SSF103473">
    <property type="entry name" value="MFS general substrate transporter"/>
    <property type="match status" value="1"/>
</dbReference>
<evidence type="ECO:0000256" key="1">
    <source>
        <dbReference type="ARBA" id="ARBA00004141"/>
    </source>
</evidence>
<evidence type="ECO:0000256" key="2">
    <source>
        <dbReference type="ARBA" id="ARBA00006727"/>
    </source>
</evidence>
<feature type="transmembrane region" description="Helical" evidence="3">
    <location>
        <begin position="225"/>
        <end position="246"/>
    </location>
</feature>
<reference evidence="4" key="2">
    <citation type="submission" date="2014-06" db="EMBL/GenBank/DDBJ databases">
        <title>The complete genome of Blastobotrys (Arxula) adeninivorans LS3 - a yeast of biotechnological interest.</title>
        <authorList>
            <person name="Kunze G."/>
            <person name="Gaillardin C."/>
            <person name="Czernicka M."/>
            <person name="Durrens P."/>
            <person name="Martin T."/>
            <person name="Boer E."/>
            <person name="Gabaldon T."/>
            <person name="Cruz J."/>
            <person name="Talla E."/>
            <person name="Marck C."/>
            <person name="Goffeau A."/>
            <person name="Barbe V."/>
            <person name="Baret P."/>
            <person name="Baronian K."/>
            <person name="Beier S."/>
            <person name="Bleykasten C."/>
            <person name="Bode R."/>
            <person name="Casaregola S."/>
            <person name="Despons L."/>
            <person name="Fairhead C."/>
            <person name="Giersberg M."/>
            <person name="Gierski P."/>
            <person name="Hahnel U."/>
            <person name="Hartmann A."/>
            <person name="Jankowska D."/>
            <person name="Jubin C."/>
            <person name="Jung P."/>
            <person name="Lafontaine I."/>
            <person name="Leh-Louis V."/>
            <person name="Lemaire M."/>
            <person name="Marcet-Houben M."/>
            <person name="Mascher M."/>
            <person name="Morel G."/>
            <person name="Richard G.-F."/>
            <person name="Riechen J."/>
            <person name="Sacerdot C."/>
            <person name="Sarkar A."/>
            <person name="Savel G."/>
            <person name="Schacherer J."/>
            <person name="Sherman D."/>
            <person name="Straub M.-L."/>
            <person name="Stein N."/>
            <person name="Thierry A."/>
            <person name="Trautwein-Schult A."/>
            <person name="Westhof E."/>
            <person name="Worch S."/>
            <person name="Dujon B."/>
            <person name="Souciet J.-L."/>
            <person name="Wincker P."/>
            <person name="Scholz U."/>
            <person name="Neuveglise N."/>
        </authorList>
    </citation>
    <scope>NUCLEOTIDE SEQUENCE</scope>
    <source>
        <strain evidence="4">LS3</strain>
    </source>
</reference>
<feature type="transmembrane region" description="Helical" evidence="3">
    <location>
        <begin position="267"/>
        <end position="289"/>
    </location>
</feature>
<dbReference type="AlphaFoldDB" id="A0A060T6N3"/>
<reference evidence="4" key="1">
    <citation type="submission" date="2014-02" db="EMBL/GenBank/DDBJ databases">
        <authorList>
            <person name="Genoscope - CEA"/>
        </authorList>
    </citation>
    <scope>NUCLEOTIDE SEQUENCE</scope>
    <source>
        <strain evidence="4">LS3</strain>
    </source>
</reference>
<comment type="similarity">
    <text evidence="2">Belongs to the major facilitator superfamily. Monocarboxylate porter (TC 2.A.1.13) family.</text>
</comment>
<dbReference type="Gene3D" id="1.20.1250.20">
    <property type="entry name" value="MFS general substrate transporter like domains"/>
    <property type="match status" value="2"/>
</dbReference>
<accession>A0A060T6N3</accession>
<dbReference type="EMBL" id="HG937692">
    <property type="protein sequence ID" value="CDP36459.1"/>
    <property type="molecule type" value="Genomic_DNA"/>
</dbReference>
<feature type="transmembrane region" description="Helical" evidence="3">
    <location>
        <begin position="332"/>
        <end position="351"/>
    </location>
</feature>
<feature type="transmembrane region" description="Helical" evidence="3">
    <location>
        <begin position="106"/>
        <end position="128"/>
    </location>
</feature>
<feature type="transmembrane region" description="Helical" evidence="3">
    <location>
        <begin position="301"/>
        <end position="320"/>
    </location>
</feature>
<keyword evidence="3" id="KW-1133">Transmembrane helix</keyword>
<feature type="transmembrane region" description="Helical" evidence="3">
    <location>
        <begin position="135"/>
        <end position="155"/>
    </location>
</feature>
<feature type="transmembrane region" description="Helical" evidence="3">
    <location>
        <begin position="392"/>
        <end position="416"/>
    </location>
</feature>
<dbReference type="GO" id="GO:0022857">
    <property type="term" value="F:transmembrane transporter activity"/>
    <property type="evidence" value="ECO:0007669"/>
    <property type="project" value="InterPro"/>
</dbReference>
<gene>
    <name evidence="4" type="ORF">GNLVRS02_ARAD1B13464g</name>
</gene>
<evidence type="ECO:0000256" key="3">
    <source>
        <dbReference type="SAM" id="Phobius"/>
    </source>
</evidence>
<dbReference type="InterPro" id="IPR036259">
    <property type="entry name" value="MFS_trans_sf"/>
</dbReference>
<keyword evidence="3" id="KW-0812">Transmembrane</keyword>
<proteinExistence type="inferred from homology"/>
<feature type="transmembrane region" description="Helical" evidence="3">
    <location>
        <begin position="193"/>
        <end position="213"/>
    </location>
</feature>
<dbReference type="InterPro" id="IPR050327">
    <property type="entry name" value="Proton-linked_MCT"/>
</dbReference>